<evidence type="ECO:0000313" key="2">
    <source>
        <dbReference type="Proteomes" id="UP001139238"/>
    </source>
</evidence>
<organism evidence="1 2">
    <name type="scientific">Moraxella tetraodonis</name>
    <dbReference type="NCBI Taxonomy" id="2767221"/>
    <lineage>
        <taxon>Bacteria</taxon>
        <taxon>Pseudomonadati</taxon>
        <taxon>Pseudomonadota</taxon>
        <taxon>Gammaproteobacteria</taxon>
        <taxon>Moraxellales</taxon>
        <taxon>Moraxellaceae</taxon>
        <taxon>Moraxella</taxon>
    </lineage>
</organism>
<dbReference type="RefSeq" id="WP_099807592.1">
    <property type="nucleotide sequence ID" value="NZ_JACSYB010000001.1"/>
</dbReference>
<accession>A0A9X1UQ50</accession>
<protein>
    <recommendedName>
        <fullName evidence="3">CopG family transcriptional regulator</fullName>
    </recommendedName>
</protein>
<sequence length="76" mass="8753">MAQIVLTLDDEVLEQVLHQAKAENLSSTSWLDKLIKQRVGMFNQPNKVNSHWSSDVQELAGAWQDFPTLEDIRLFK</sequence>
<proteinExistence type="predicted"/>
<evidence type="ECO:0000313" key="1">
    <source>
        <dbReference type="EMBL" id="MCG8146961.1"/>
    </source>
</evidence>
<keyword evidence="2" id="KW-1185">Reference proteome</keyword>
<name>A0A9X1UQ50_9GAMM</name>
<reference evidence="1" key="1">
    <citation type="submission" date="2021-08" db="EMBL/GenBank/DDBJ databases">
        <title>Complete genome sequence of Moraxella sp strain PS-22.</title>
        <authorList>
            <person name="Das S.K."/>
        </authorList>
    </citation>
    <scope>NUCLEOTIDE SEQUENCE</scope>
    <source>
        <strain evidence="1">PS-22</strain>
    </source>
</reference>
<dbReference type="AlphaFoldDB" id="A0A9X1UQ50"/>
<comment type="caution">
    <text evidence="1">The sequence shown here is derived from an EMBL/GenBank/DDBJ whole genome shotgun (WGS) entry which is preliminary data.</text>
</comment>
<evidence type="ECO:0008006" key="3">
    <source>
        <dbReference type="Google" id="ProtNLM"/>
    </source>
</evidence>
<gene>
    <name evidence="1" type="ORF">H9W84_02275</name>
</gene>
<dbReference type="EMBL" id="JACSYB010000001">
    <property type="protein sequence ID" value="MCG8146961.1"/>
    <property type="molecule type" value="Genomic_DNA"/>
</dbReference>
<dbReference type="Proteomes" id="UP001139238">
    <property type="component" value="Unassembled WGS sequence"/>
</dbReference>